<comment type="caution">
    <text evidence="1">The sequence shown here is derived from an EMBL/GenBank/DDBJ whole genome shotgun (WGS) entry which is preliminary data.</text>
</comment>
<gene>
    <name evidence="1" type="ORF">GCM10011617_11670</name>
</gene>
<reference evidence="1" key="1">
    <citation type="journal article" date="2014" name="Int. J. Syst. Evol. Microbiol.">
        <title>Complete genome sequence of Corynebacterium casei LMG S-19264T (=DSM 44701T), isolated from a smear-ripened cheese.</title>
        <authorList>
            <consortium name="US DOE Joint Genome Institute (JGI-PGF)"/>
            <person name="Walter F."/>
            <person name="Albersmeier A."/>
            <person name="Kalinowski J."/>
            <person name="Ruckert C."/>
        </authorList>
    </citation>
    <scope>NUCLEOTIDE SEQUENCE</scope>
    <source>
        <strain evidence="1">KCTC 32422</strain>
    </source>
</reference>
<dbReference type="EMBL" id="BMZD01000002">
    <property type="protein sequence ID" value="GGZ93471.1"/>
    <property type="molecule type" value="Genomic_DNA"/>
</dbReference>
<dbReference type="Proteomes" id="UP000634139">
    <property type="component" value="Unassembled WGS sequence"/>
</dbReference>
<name>A0A918VFV6_9SPHN</name>
<dbReference type="RefSeq" id="WP_189539480.1">
    <property type="nucleotide sequence ID" value="NZ_BMZD01000002.1"/>
</dbReference>
<sequence>MPQRYFNGSECTGALLAQCQGVTNPAVIAQLDEIISQVRIICPDDEFVALERDDQGWIFVPTIGTGASKNLCTVWFGARSVNFDVRSQQELDGMAGRRRYPDAAGPTFLQRLSVRYAKMAAAWLARNT</sequence>
<organism evidence="1 2">
    <name type="scientific">Novosphingobium arvoryzae</name>
    <dbReference type="NCBI Taxonomy" id="1256514"/>
    <lineage>
        <taxon>Bacteria</taxon>
        <taxon>Pseudomonadati</taxon>
        <taxon>Pseudomonadota</taxon>
        <taxon>Alphaproteobacteria</taxon>
        <taxon>Sphingomonadales</taxon>
        <taxon>Sphingomonadaceae</taxon>
        <taxon>Novosphingobium</taxon>
    </lineage>
</organism>
<evidence type="ECO:0000313" key="1">
    <source>
        <dbReference type="EMBL" id="GGZ93471.1"/>
    </source>
</evidence>
<protein>
    <submittedName>
        <fullName evidence="1">Uncharacterized protein</fullName>
    </submittedName>
</protein>
<accession>A0A918VFV6</accession>
<dbReference type="AlphaFoldDB" id="A0A918VFV6"/>
<reference evidence="1" key="2">
    <citation type="submission" date="2020-09" db="EMBL/GenBank/DDBJ databases">
        <authorList>
            <person name="Sun Q."/>
            <person name="Kim S."/>
        </authorList>
    </citation>
    <scope>NUCLEOTIDE SEQUENCE</scope>
    <source>
        <strain evidence="1">KCTC 32422</strain>
    </source>
</reference>
<evidence type="ECO:0000313" key="2">
    <source>
        <dbReference type="Proteomes" id="UP000634139"/>
    </source>
</evidence>
<proteinExistence type="predicted"/>
<keyword evidence="2" id="KW-1185">Reference proteome</keyword>